<name>A0ABW6YIJ6_9ACTN</name>
<comment type="caution">
    <text evidence="2">The sequence shown here is derived from an EMBL/GenBank/DDBJ whole genome shotgun (WGS) entry which is preliminary data.</text>
</comment>
<organism evidence="2 3">
    <name type="scientific">Streptomyces lateritius</name>
    <dbReference type="NCBI Taxonomy" id="67313"/>
    <lineage>
        <taxon>Bacteria</taxon>
        <taxon>Bacillati</taxon>
        <taxon>Actinomycetota</taxon>
        <taxon>Actinomycetes</taxon>
        <taxon>Kitasatosporales</taxon>
        <taxon>Streptomycetaceae</taxon>
        <taxon>Streptomyces</taxon>
    </lineage>
</organism>
<evidence type="ECO:0000313" key="2">
    <source>
        <dbReference type="EMBL" id="MFF8279674.1"/>
    </source>
</evidence>
<sequence length="100" mass="10047">MSFDDAGAPGQGEPGDDGIAVTLDACGESVEAGEVVSPDGVESLRQPFALALGEHLAEGADVAGEGVEFRAVNQNGLEPRALRLGEGLRPAEDSSGDDPG</sequence>
<evidence type="ECO:0000256" key="1">
    <source>
        <dbReference type="SAM" id="MobiDB-lite"/>
    </source>
</evidence>
<dbReference type="Proteomes" id="UP001603013">
    <property type="component" value="Unassembled WGS sequence"/>
</dbReference>
<feature type="region of interest" description="Disordered" evidence="1">
    <location>
        <begin position="1"/>
        <end position="20"/>
    </location>
</feature>
<protein>
    <submittedName>
        <fullName evidence="2">Uncharacterized protein</fullName>
    </submittedName>
</protein>
<evidence type="ECO:0000313" key="3">
    <source>
        <dbReference type="Proteomes" id="UP001603013"/>
    </source>
</evidence>
<gene>
    <name evidence="2" type="ORF">ACF05T_26775</name>
</gene>
<feature type="region of interest" description="Disordered" evidence="1">
    <location>
        <begin position="75"/>
        <end position="100"/>
    </location>
</feature>
<dbReference type="EMBL" id="JBIBSM010000016">
    <property type="protein sequence ID" value="MFF8279674.1"/>
    <property type="molecule type" value="Genomic_DNA"/>
</dbReference>
<dbReference type="RefSeq" id="WP_391936605.1">
    <property type="nucleotide sequence ID" value="NZ_JBIBSM010000016.1"/>
</dbReference>
<reference evidence="2 3" key="1">
    <citation type="submission" date="2024-10" db="EMBL/GenBank/DDBJ databases">
        <title>The Natural Products Discovery Center: Release of the First 8490 Sequenced Strains for Exploring Actinobacteria Biosynthetic Diversity.</title>
        <authorList>
            <person name="Kalkreuter E."/>
            <person name="Kautsar S.A."/>
            <person name="Yang D."/>
            <person name="Bader C.D."/>
            <person name="Teijaro C.N."/>
            <person name="Fluegel L."/>
            <person name="Davis C.M."/>
            <person name="Simpson J.R."/>
            <person name="Lauterbach L."/>
            <person name="Steele A.D."/>
            <person name="Gui C."/>
            <person name="Meng S."/>
            <person name="Li G."/>
            <person name="Viehrig K."/>
            <person name="Ye F."/>
            <person name="Su P."/>
            <person name="Kiefer A.F."/>
            <person name="Nichols A."/>
            <person name="Cepeda A.J."/>
            <person name="Yan W."/>
            <person name="Fan B."/>
            <person name="Jiang Y."/>
            <person name="Adhikari A."/>
            <person name="Zheng C.-J."/>
            <person name="Schuster L."/>
            <person name="Cowan T.M."/>
            <person name="Smanski M.J."/>
            <person name="Chevrette M.G."/>
            <person name="De Carvalho L.P.S."/>
            <person name="Shen B."/>
        </authorList>
    </citation>
    <scope>NUCLEOTIDE SEQUENCE [LARGE SCALE GENOMIC DNA]</scope>
    <source>
        <strain evidence="2 3">NPDC015755</strain>
    </source>
</reference>
<keyword evidence="3" id="KW-1185">Reference proteome</keyword>
<proteinExistence type="predicted"/>
<accession>A0ABW6YIJ6</accession>